<sequence length="221" mass="24428">MTARPLGYAQKTQNDQAAGTEVNFDLSSGGPVSGYVRDASFNPISNVRVKLTSDSQNIQKSTRTDENGYFIFNGLPKYDLSGSLIADYKITATDPDYPEQVISNIKVDDTVDFTLASSDDNLLSGLVTDSTGALPPAAKYVEVYIFEEDSVRKPFARVKTDADGRYEFTGLQSDQEYHLLFKISNRRTKRWAATNGAVTNRSNASEYLPGNSVNFQFDVAW</sequence>
<dbReference type="SUPFAM" id="SSF49464">
    <property type="entry name" value="Carboxypeptidase regulatory domain-like"/>
    <property type="match status" value="1"/>
</dbReference>
<evidence type="ECO:0000313" key="2">
    <source>
        <dbReference type="Proteomes" id="UP000189670"/>
    </source>
</evidence>
<dbReference type="AlphaFoldDB" id="A0A1V1P8W8"/>
<evidence type="ECO:0000313" key="1">
    <source>
        <dbReference type="EMBL" id="ETR71145.1"/>
    </source>
</evidence>
<dbReference type="Gene3D" id="2.60.40.1120">
    <property type="entry name" value="Carboxypeptidase-like, regulatory domain"/>
    <property type="match status" value="1"/>
</dbReference>
<dbReference type="InterPro" id="IPR008969">
    <property type="entry name" value="CarboxyPept-like_regulatory"/>
</dbReference>
<dbReference type="Proteomes" id="UP000189670">
    <property type="component" value="Unassembled WGS sequence"/>
</dbReference>
<dbReference type="EMBL" id="ATBP01000314">
    <property type="protein sequence ID" value="ETR71145.1"/>
    <property type="molecule type" value="Genomic_DNA"/>
</dbReference>
<proteinExistence type="predicted"/>
<dbReference type="Pfam" id="PF13620">
    <property type="entry name" value="CarboxypepD_reg"/>
    <property type="match status" value="1"/>
</dbReference>
<gene>
    <name evidence="1" type="ORF">OMM_02711</name>
</gene>
<accession>A0A1V1P8W8</accession>
<evidence type="ECO:0008006" key="3">
    <source>
        <dbReference type="Google" id="ProtNLM"/>
    </source>
</evidence>
<reference evidence="2" key="1">
    <citation type="submission" date="2012-11" db="EMBL/GenBank/DDBJ databases">
        <authorList>
            <person name="Lucero-Rivera Y.E."/>
            <person name="Tovar-Ramirez D."/>
        </authorList>
    </citation>
    <scope>NUCLEOTIDE SEQUENCE [LARGE SCALE GENOMIC DNA]</scope>
    <source>
        <strain evidence="2">Araruama</strain>
    </source>
</reference>
<name>A0A1V1P8W8_9BACT</name>
<protein>
    <recommendedName>
        <fullName evidence="3">Carboxypeptidase regulatory-like domain-containing protein</fullName>
    </recommendedName>
</protein>
<comment type="caution">
    <text evidence="1">The sequence shown here is derived from an EMBL/GenBank/DDBJ whole genome shotgun (WGS) entry which is preliminary data.</text>
</comment>
<organism evidence="1 2">
    <name type="scientific">Candidatus Magnetoglobus multicellularis str. Araruama</name>
    <dbReference type="NCBI Taxonomy" id="890399"/>
    <lineage>
        <taxon>Bacteria</taxon>
        <taxon>Pseudomonadati</taxon>
        <taxon>Thermodesulfobacteriota</taxon>
        <taxon>Desulfobacteria</taxon>
        <taxon>Desulfobacterales</taxon>
        <taxon>Desulfobacteraceae</taxon>
        <taxon>Candidatus Magnetoglobus</taxon>
    </lineage>
</organism>